<dbReference type="SMART" id="SM00248">
    <property type="entry name" value="ANK"/>
    <property type="match status" value="2"/>
</dbReference>
<dbReference type="PRINTS" id="PR01415">
    <property type="entry name" value="ANKYRIN"/>
</dbReference>
<evidence type="ECO:0000256" key="2">
    <source>
        <dbReference type="ARBA" id="ARBA00018419"/>
    </source>
</evidence>
<dbReference type="AlphaFoldDB" id="A0A8T2J0J8"/>
<dbReference type="Proteomes" id="UP000812440">
    <property type="component" value="Chromosome 4"/>
</dbReference>
<keyword evidence="4" id="KW-0677">Repeat</keyword>
<dbReference type="Pfam" id="PF00887">
    <property type="entry name" value="ACBP"/>
    <property type="match status" value="1"/>
</dbReference>
<dbReference type="PRINTS" id="PR00689">
    <property type="entry name" value="ACOABINDINGP"/>
</dbReference>
<comment type="caution">
    <text evidence="10">The sequence shown here is derived from an EMBL/GenBank/DDBJ whole genome shotgun (WGS) entry which is preliminary data.</text>
</comment>
<dbReference type="Gene3D" id="1.25.40.20">
    <property type="entry name" value="Ankyrin repeat-containing domain"/>
    <property type="match status" value="1"/>
</dbReference>
<dbReference type="FunFam" id="1.20.80.10:FF:000022">
    <property type="entry name" value="acyl-CoA-binding domain-containing protein 6 isoform X1"/>
    <property type="match status" value="1"/>
</dbReference>
<dbReference type="GO" id="GO:0000062">
    <property type="term" value="F:fatty-acyl-CoA binding"/>
    <property type="evidence" value="ECO:0007669"/>
    <property type="project" value="InterPro"/>
</dbReference>
<organism evidence="10 11">
    <name type="scientific">Hymenochirus boettgeri</name>
    <name type="common">Congo dwarf clawed frog</name>
    <dbReference type="NCBI Taxonomy" id="247094"/>
    <lineage>
        <taxon>Eukaryota</taxon>
        <taxon>Metazoa</taxon>
        <taxon>Chordata</taxon>
        <taxon>Craniata</taxon>
        <taxon>Vertebrata</taxon>
        <taxon>Euteleostomi</taxon>
        <taxon>Amphibia</taxon>
        <taxon>Batrachia</taxon>
        <taxon>Anura</taxon>
        <taxon>Pipoidea</taxon>
        <taxon>Pipidae</taxon>
        <taxon>Pipinae</taxon>
        <taxon>Hymenochirus</taxon>
    </lineage>
</organism>
<dbReference type="InterPro" id="IPR002110">
    <property type="entry name" value="Ankyrin_rpt"/>
</dbReference>
<evidence type="ECO:0000313" key="11">
    <source>
        <dbReference type="Proteomes" id="UP000812440"/>
    </source>
</evidence>
<dbReference type="Pfam" id="PF12796">
    <property type="entry name" value="Ank_2"/>
    <property type="match status" value="1"/>
</dbReference>
<dbReference type="PANTHER" id="PTHR24119:SF0">
    <property type="entry name" value="ACYL-COA-BINDING DOMAIN-CONTAINING PROTEIN 6"/>
    <property type="match status" value="1"/>
</dbReference>
<dbReference type="PROSITE" id="PS50088">
    <property type="entry name" value="ANK_REPEAT"/>
    <property type="match status" value="2"/>
</dbReference>
<evidence type="ECO:0000256" key="4">
    <source>
        <dbReference type="ARBA" id="ARBA00022737"/>
    </source>
</evidence>
<feature type="repeat" description="ANK" evidence="8">
    <location>
        <begin position="164"/>
        <end position="196"/>
    </location>
</feature>
<evidence type="ECO:0000256" key="7">
    <source>
        <dbReference type="ARBA" id="ARBA00054525"/>
    </source>
</evidence>
<evidence type="ECO:0000256" key="8">
    <source>
        <dbReference type="PROSITE-ProRule" id="PRU00023"/>
    </source>
</evidence>
<dbReference type="InterPro" id="IPR035984">
    <property type="entry name" value="Acyl-CoA-binding_sf"/>
</dbReference>
<dbReference type="InterPro" id="IPR036770">
    <property type="entry name" value="Ankyrin_rpt-contain_sf"/>
</dbReference>
<dbReference type="EMBL" id="JAACNH010000007">
    <property type="protein sequence ID" value="KAG8436798.1"/>
    <property type="molecule type" value="Genomic_DNA"/>
</dbReference>
<accession>A0A8T2J0J8</accession>
<keyword evidence="3" id="KW-0963">Cytoplasm</keyword>
<dbReference type="SUPFAM" id="SSF48403">
    <property type="entry name" value="Ankyrin repeat"/>
    <property type="match status" value="1"/>
</dbReference>
<evidence type="ECO:0000256" key="1">
    <source>
        <dbReference type="ARBA" id="ARBA00004496"/>
    </source>
</evidence>
<evidence type="ECO:0000256" key="3">
    <source>
        <dbReference type="ARBA" id="ARBA00022490"/>
    </source>
</evidence>
<keyword evidence="5 8" id="KW-0040">ANK repeat</keyword>
<dbReference type="Gene3D" id="1.20.80.10">
    <property type="match status" value="1"/>
</dbReference>
<sequence>MGEFLPDETTDEELQWQFEQAAKHAQNVAHVASTEQLLYLYARYKQVKVGKCNTSKPGFFDYEGKRKWEAWKALGDYSCQQAMHDYVDTIKKLDPDWSPPALEESYKEPKTTFGGPVISCLYKVQETLREEDKDMFDFCRENNISRVSHALTNGDIDVNAVDDEGRSLLHWACDRGHTQLVSVLLLNNAKINMQDSEGQTPLHYASACEFPDIVDLLLKHGADPSIVDNDGFQPHEATDSKEICAVLKQHASYREHSKPPSLLLEMPQ</sequence>
<keyword evidence="6" id="KW-0446">Lipid-binding</keyword>
<protein>
    <recommendedName>
        <fullName evidence="2">Acyl-CoA-binding domain-containing protein 6</fullName>
    </recommendedName>
</protein>
<evidence type="ECO:0000256" key="6">
    <source>
        <dbReference type="ARBA" id="ARBA00023121"/>
    </source>
</evidence>
<dbReference type="GO" id="GO:0005737">
    <property type="term" value="C:cytoplasm"/>
    <property type="evidence" value="ECO:0007669"/>
    <property type="project" value="UniProtKB-SubCell"/>
</dbReference>
<name>A0A8T2J0J8_9PIPI</name>
<comment type="subcellular location">
    <subcellularLocation>
        <location evidence="1">Cytoplasm</location>
    </subcellularLocation>
</comment>
<dbReference type="InterPro" id="IPR014352">
    <property type="entry name" value="FERM/acyl-CoA-bd_prot_sf"/>
</dbReference>
<evidence type="ECO:0000313" key="10">
    <source>
        <dbReference type="EMBL" id="KAG8436798.1"/>
    </source>
</evidence>
<dbReference type="OrthoDB" id="10254927at2759"/>
<feature type="domain" description="ACB" evidence="9">
    <location>
        <begin position="14"/>
        <end position="99"/>
    </location>
</feature>
<dbReference type="InterPro" id="IPR000582">
    <property type="entry name" value="Acyl-CoA-binding_protein"/>
</dbReference>
<keyword evidence="11" id="KW-1185">Reference proteome</keyword>
<dbReference type="PROSITE" id="PS51228">
    <property type="entry name" value="ACB_2"/>
    <property type="match status" value="1"/>
</dbReference>
<dbReference type="PANTHER" id="PTHR24119">
    <property type="entry name" value="ACYL-COA-BINDING DOMAIN-CONTAINING PROTEIN 6"/>
    <property type="match status" value="1"/>
</dbReference>
<evidence type="ECO:0000256" key="5">
    <source>
        <dbReference type="ARBA" id="ARBA00023043"/>
    </source>
</evidence>
<comment type="function">
    <text evidence="7">Binds long-chain acyl-coenzyme A molecules with a strong preference for unsaturated C18:1-CoA. Does not bind fatty acids. Plays a role in protein N-myristoylation.</text>
</comment>
<reference evidence="10" key="1">
    <citation type="thesis" date="2020" institute="ProQuest LLC" country="789 East Eisenhower Parkway, Ann Arbor, MI, USA">
        <title>Comparative Genomics and Chromosome Evolution.</title>
        <authorList>
            <person name="Mudd A.B."/>
        </authorList>
    </citation>
    <scope>NUCLEOTIDE SEQUENCE</scope>
    <source>
        <strain evidence="10">Female2</strain>
        <tissue evidence="10">Blood</tissue>
    </source>
</reference>
<dbReference type="SUPFAM" id="SSF47027">
    <property type="entry name" value="Acyl-CoA binding protein"/>
    <property type="match status" value="1"/>
</dbReference>
<evidence type="ECO:0000259" key="9">
    <source>
        <dbReference type="PROSITE" id="PS51228"/>
    </source>
</evidence>
<feature type="repeat" description="ANK" evidence="8">
    <location>
        <begin position="197"/>
        <end position="229"/>
    </location>
</feature>
<gene>
    <name evidence="10" type="ORF">GDO86_007762</name>
</gene>
<dbReference type="PROSITE" id="PS50297">
    <property type="entry name" value="ANK_REP_REGION"/>
    <property type="match status" value="2"/>
</dbReference>
<proteinExistence type="predicted"/>